<evidence type="ECO:0000313" key="1">
    <source>
        <dbReference type="Proteomes" id="UP000492821"/>
    </source>
</evidence>
<keyword evidence="1" id="KW-1185">Reference proteome</keyword>
<dbReference type="AlphaFoldDB" id="A0A7E4UMC5"/>
<dbReference type="Proteomes" id="UP000492821">
    <property type="component" value="Unassembled WGS sequence"/>
</dbReference>
<evidence type="ECO:0000313" key="2">
    <source>
        <dbReference type="WBParaSite" id="Pan_g10482.t1"/>
    </source>
</evidence>
<reference evidence="1" key="1">
    <citation type="journal article" date="2013" name="Genetics">
        <title>The draft genome and transcriptome of Panagrellus redivivus are shaped by the harsh demands of a free-living lifestyle.</title>
        <authorList>
            <person name="Srinivasan J."/>
            <person name="Dillman A.R."/>
            <person name="Macchietto M.G."/>
            <person name="Heikkinen L."/>
            <person name="Lakso M."/>
            <person name="Fracchia K.M."/>
            <person name="Antoshechkin I."/>
            <person name="Mortazavi A."/>
            <person name="Wong G."/>
            <person name="Sternberg P.W."/>
        </authorList>
    </citation>
    <scope>NUCLEOTIDE SEQUENCE [LARGE SCALE GENOMIC DNA]</scope>
    <source>
        <strain evidence="1">MT8872</strain>
    </source>
</reference>
<organism evidence="1 2">
    <name type="scientific">Panagrellus redivivus</name>
    <name type="common">Microworm</name>
    <dbReference type="NCBI Taxonomy" id="6233"/>
    <lineage>
        <taxon>Eukaryota</taxon>
        <taxon>Metazoa</taxon>
        <taxon>Ecdysozoa</taxon>
        <taxon>Nematoda</taxon>
        <taxon>Chromadorea</taxon>
        <taxon>Rhabditida</taxon>
        <taxon>Tylenchina</taxon>
        <taxon>Panagrolaimomorpha</taxon>
        <taxon>Panagrolaimoidea</taxon>
        <taxon>Panagrolaimidae</taxon>
        <taxon>Panagrellus</taxon>
    </lineage>
</organism>
<sequence>MPYPIAKLPYGLRCRLSELTTPAERYNLQVAAGNPSICPPKLQALNTRLDVRQIFERDGKLRLGYSNNSVYHVINLKENDLFRVAFNVQIGDLNSFTPSLRNNFLFRAKKLHLVKSPFASVTAPPINFANVLPVFRRLRALRIEIIVPYSWMEDVMRYQQERLYEMYIVCSSDRITKNWDDEVFVKFLMTQEPDFCLTVKVTDSKPYTNAFLVWLDGLGKRLIRAKNHNIPQRRITVLTKYLCNQTFLLSN</sequence>
<protein>
    <submittedName>
        <fullName evidence="2">FBA_2 domain-containing protein</fullName>
    </submittedName>
</protein>
<reference evidence="2" key="2">
    <citation type="submission" date="2020-10" db="UniProtKB">
        <authorList>
            <consortium name="WormBaseParasite"/>
        </authorList>
    </citation>
    <scope>IDENTIFICATION</scope>
</reference>
<name>A0A7E4UMC5_PANRE</name>
<proteinExistence type="predicted"/>
<accession>A0A7E4UMC5</accession>
<dbReference type="WBParaSite" id="Pan_g10482.t1">
    <property type="protein sequence ID" value="Pan_g10482.t1"/>
    <property type="gene ID" value="Pan_g10482"/>
</dbReference>